<dbReference type="EMBL" id="LRPC01000028">
    <property type="protein sequence ID" value="KYG73349.1"/>
    <property type="molecule type" value="Genomic_DNA"/>
</dbReference>
<dbReference type="RefSeq" id="WP_068221567.1">
    <property type="nucleotide sequence ID" value="NZ_CP139724.1"/>
</dbReference>
<dbReference type="Gene3D" id="3.40.50.11780">
    <property type="match status" value="2"/>
</dbReference>
<evidence type="ECO:0000259" key="2">
    <source>
        <dbReference type="Pfam" id="PF17482"/>
    </source>
</evidence>
<dbReference type="Proteomes" id="UP000075606">
    <property type="component" value="Unassembled WGS sequence"/>
</dbReference>
<comment type="caution">
    <text evidence="3">The sequence shown here is derived from an EMBL/GenBank/DDBJ whole genome shotgun (WGS) entry which is preliminary data.</text>
</comment>
<evidence type="ECO:0000313" key="3">
    <source>
        <dbReference type="EMBL" id="KYG73349.1"/>
    </source>
</evidence>
<feature type="domain" description="Tail sheath protein C-terminal" evidence="2">
    <location>
        <begin position="406"/>
        <end position="511"/>
    </location>
</feature>
<dbReference type="Pfam" id="PF17482">
    <property type="entry name" value="Phage_sheath_1C"/>
    <property type="match status" value="1"/>
</dbReference>
<sequence>MSKTIKTPGVYIKEVNAFPNSVQEVPTAIPAFIGYTSRTEYEGKSYLNRPVKVCSLMEFLTFFGYADQNATQHKPMYYVSELEKEAENGQSHYIQGKDYAIEPDPATIYYLYNSIQLFYQNGGGEAYIVSVGSYGKPSGKAKALGAPLENPNVKLSELLNGLSALQKEPEVTMYVVPEATLLNKVDNSTLMQTMLKQNMEVRTAVSILDVKGGEAPDPKLYTEDIESFRTAVGTNGLSYGAVYYPFLITTVTAENQVSYHNVNNGDLEFLTNFVSNSGSPNAQALQIINTLKNHPDEEEAQISSMLSSICLPYRQLMKIVVEKINTLPPSGAMAGVYTNVDNNSGVWKAPANVAVMSTSALTLNISESMQADLNVDALTGKSINAIRAFMGRGVLVWGARTLDGNSPDWRYINVRRTITMIEQSIKLAMKAYIFELNDANTWIAIKSMISSFLYNIWKQGALQGAKSDDAFSISVGLGSSITAEDIMNGTLRVIVKLAVVLPAEYIVISLEQQQQSS</sequence>
<dbReference type="InterPro" id="IPR020287">
    <property type="entry name" value="Tail_sheath_C"/>
</dbReference>
<dbReference type="AlphaFoldDB" id="A0A150X3Q0"/>
<evidence type="ECO:0000256" key="1">
    <source>
        <dbReference type="ARBA" id="ARBA00008005"/>
    </source>
</evidence>
<dbReference type="STRING" id="333140.AWW68_11625"/>
<dbReference type="PANTHER" id="PTHR35861">
    <property type="match status" value="1"/>
</dbReference>
<dbReference type="PANTHER" id="PTHR35861:SF1">
    <property type="entry name" value="PHAGE TAIL SHEATH PROTEIN"/>
    <property type="match status" value="1"/>
</dbReference>
<dbReference type="InterPro" id="IPR052042">
    <property type="entry name" value="Tail_sheath_structural"/>
</dbReference>
<gene>
    <name evidence="3" type="ORF">AWW68_11625</name>
</gene>
<keyword evidence="4" id="KW-1185">Reference proteome</keyword>
<proteinExistence type="inferred from homology"/>
<reference evidence="3 4" key="1">
    <citation type="submission" date="2016-01" db="EMBL/GenBank/DDBJ databases">
        <title>Genome sequencing of Roseivirga spongicola UST030701-084.</title>
        <authorList>
            <person name="Selvaratnam C."/>
            <person name="Thevarajoo S."/>
            <person name="Goh K.M."/>
            <person name="Ee R."/>
            <person name="Chan K.-G."/>
            <person name="Chong C.S."/>
        </authorList>
    </citation>
    <scope>NUCLEOTIDE SEQUENCE [LARGE SCALE GENOMIC DNA]</scope>
    <source>
        <strain evidence="3 4">UST030701-084</strain>
    </source>
</reference>
<protein>
    <submittedName>
        <fullName evidence="3">Phage tail protein</fullName>
    </submittedName>
</protein>
<accession>A0A150X3Q0</accession>
<comment type="similarity">
    <text evidence="1">Belongs to the myoviridae tail sheath protein family.</text>
</comment>
<organism evidence="3 4">
    <name type="scientific">Roseivirga spongicola</name>
    <dbReference type="NCBI Taxonomy" id="333140"/>
    <lineage>
        <taxon>Bacteria</taxon>
        <taxon>Pseudomonadati</taxon>
        <taxon>Bacteroidota</taxon>
        <taxon>Cytophagia</taxon>
        <taxon>Cytophagales</taxon>
        <taxon>Roseivirgaceae</taxon>
        <taxon>Roseivirga</taxon>
    </lineage>
</organism>
<evidence type="ECO:0000313" key="4">
    <source>
        <dbReference type="Proteomes" id="UP000075606"/>
    </source>
</evidence>
<name>A0A150X3Q0_9BACT</name>